<feature type="compositionally biased region" description="Low complexity" evidence="7">
    <location>
        <begin position="74"/>
        <end position="86"/>
    </location>
</feature>
<dbReference type="GO" id="GO:0008270">
    <property type="term" value="F:zinc ion binding"/>
    <property type="evidence" value="ECO:0007669"/>
    <property type="project" value="InterPro"/>
</dbReference>
<evidence type="ECO:0000256" key="1">
    <source>
        <dbReference type="ARBA" id="ARBA00004123"/>
    </source>
</evidence>
<feature type="compositionally biased region" description="Polar residues" evidence="7">
    <location>
        <begin position="106"/>
        <end position="125"/>
    </location>
</feature>
<comment type="caution">
    <text evidence="9">The sequence shown here is derived from an EMBL/GenBank/DDBJ whole genome shotgun (WGS) entry which is preliminary data.</text>
</comment>
<name>A0A178ZDV9_9EURO</name>
<feature type="domain" description="Zn(2)-C6 fungal-type" evidence="8">
    <location>
        <begin position="7"/>
        <end position="41"/>
    </location>
</feature>
<keyword evidence="5" id="KW-0804">Transcription</keyword>
<keyword evidence="6" id="KW-0539">Nucleus</keyword>
<dbReference type="STRING" id="1367422.A0A178ZDV9"/>
<feature type="region of interest" description="Disordered" evidence="7">
    <location>
        <begin position="49"/>
        <end position="125"/>
    </location>
</feature>
<gene>
    <name evidence="9" type="ORF">AYL99_08379</name>
</gene>
<reference evidence="9 10" key="1">
    <citation type="submission" date="2016-04" db="EMBL/GenBank/DDBJ databases">
        <title>Draft genome of Fonsecaea erecta CBS 125763.</title>
        <authorList>
            <person name="Weiss V.A."/>
            <person name="Vicente V.A."/>
            <person name="Raittz R.T."/>
            <person name="Moreno L.F."/>
            <person name="De Souza E.M."/>
            <person name="Pedrosa F.O."/>
            <person name="Steffens M.B."/>
            <person name="Faoro H."/>
            <person name="Tadra-Sfeir M.Z."/>
            <person name="Najafzadeh M.J."/>
            <person name="Felipe M.S."/>
            <person name="Teixeira M."/>
            <person name="Sun J."/>
            <person name="Xi L."/>
            <person name="Gomes R."/>
            <person name="De Azevedo C.M."/>
            <person name="Salgado C.G."/>
            <person name="Da Silva M.B."/>
            <person name="Nascimento M.F."/>
            <person name="Queiroz-Telles F."/>
            <person name="Attili D.S."/>
            <person name="Gorbushina A."/>
        </authorList>
    </citation>
    <scope>NUCLEOTIDE SEQUENCE [LARGE SCALE GENOMIC DNA]</scope>
    <source>
        <strain evidence="9 10">CBS 125763</strain>
    </source>
</reference>
<protein>
    <recommendedName>
        <fullName evidence="8">Zn(2)-C6 fungal-type domain-containing protein</fullName>
    </recommendedName>
</protein>
<keyword evidence="4" id="KW-0238">DNA-binding</keyword>
<comment type="subcellular location">
    <subcellularLocation>
        <location evidence="1">Nucleus</location>
    </subcellularLocation>
</comment>
<dbReference type="Gene3D" id="4.10.240.10">
    <property type="entry name" value="Zn(2)-C6 fungal-type DNA-binding domain"/>
    <property type="match status" value="1"/>
</dbReference>
<evidence type="ECO:0000256" key="3">
    <source>
        <dbReference type="ARBA" id="ARBA00023015"/>
    </source>
</evidence>
<dbReference type="GeneID" id="30012547"/>
<dbReference type="SUPFAM" id="SSF57701">
    <property type="entry name" value="Zn2/Cys6 DNA-binding domain"/>
    <property type="match status" value="1"/>
</dbReference>
<evidence type="ECO:0000256" key="6">
    <source>
        <dbReference type="ARBA" id="ARBA00023242"/>
    </source>
</evidence>
<evidence type="ECO:0000313" key="9">
    <source>
        <dbReference type="EMBL" id="OAP57641.1"/>
    </source>
</evidence>
<dbReference type="RefSeq" id="XP_018691008.1">
    <property type="nucleotide sequence ID" value="XM_018839887.1"/>
</dbReference>
<dbReference type="EMBL" id="LVYI01000007">
    <property type="protein sequence ID" value="OAP57641.1"/>
    <property type="molecule type" value="Genomic_DNA"/>
</dbReference>
<keyword evidence="3" id="KW-0805">Transcription regulation</keyword>
<evidence type="ECO:0000256" key="5">
    <source>
        <dbReference type="ARBA" id="ARBA00023163"/>
    </source>
</evidence>
<dbReference type="OrthoDB" id="4222821at2759"/>
<dbReference type="InterPro" id="IPR036864">
    <property type="entry name" value="Zn2-C6_fun-type_DNA-bd_sf"/>
</dbReference>
<dbReference type="Proteomes" id="UP000078343">
    <property type="component" value="Unassembled WGS sequence"/>
</dbReference>
<evidence type="ECO:0000259" key="8">
    <source>
        <dbReference type="PROSITE" id="PS50048"/>
    </source>
</evidence>
<evidence type="ECO:0000256" key="2">
    <source>
        <dbReference type="ARBA" id="ARBA00022723"/>
    </source>
</evidence>
<dbReference type="PANTHER" id="PTHR46910:SF3">
    <property type="entry name" value="HALOTOLERANCE PROTEIN 9-RELATED"/>
    <property type="match status" value="1"/>
</dbReference>
<dbReference type="Pfam" id="PF00172">
    <property type="entry name" value="Zn_clus"/>
    <property type="match status" value="1"/>
</dbReference>
<evidence type="ECO:0000256" key="7">
    <source>
        <dbReference type="SAM" id="MobiDB-lite"/>
    </source>
</evidence>
<dbReference type="PROSITE" id="PS50048">
    <property type="entry name" value="ZN2_CY6_FUNGAL_2"/>
    <property type="match status" value="1"/>
</dbReference>
<organism evidence="9 10">
    <name type="scientific">Fonsecaea erecta</name>
    <dbReference type="NCBI Taxonomy" id="1367422"/>
    <lineage>
        <taxon>Eukaryota</taxon>
        <taxon>Fungi</taxon>
        <taxon>Dikarya</taxon>
        <taxon>Ascomycota</taxon>
        <taxon>Pezizomycotina</taxon>
        <taxon>Eurotiomycetes</taxon>
        <taxon>Chaetothyriomycetidae</taxon>
        <taxon>Chaetothyriales</taxon>
        <taxon>Herpotrichiellaceae</taxon>
        <taxon>Fonsecaea</taxon>
    </lineage>
</organism>
<dbReference type="SMART" id="SM00066">
    <property type="entry name" value="GAL4"/>
    <property type="match status" value="1"/>
</dbReference>
<proteinExistence type="predicted"/>
<dbReference type="AlphaFoldDB" id="A0A178ZDV9"/>
<sequence length="441" mass="48044">MSHQRSACDRCRAQKLRCPRRDQPSREPCSRCLKIGVECVTSSARPLGRPRRAEVAGRHTRSIKTRTTALEARGTGSTSSCLSSTTENIQAHPDLGTPGRLDSYPNYLQSPSYETTSHFEDPSQSSQFGVNVGHAFDLQLGLHDDLFTLGPETELFQCSQHTFGLPATAENHIPGPSSKLLEPADTLTALSRLNEDIVRQVSNVDVYIWGAANAGQDCLERFHQVEGNPTAEMLQSTSQFVNILEDLAASSKSPNKSIARSVELGSTASDSGISDFRQRHISPPALPSSVHPPSTNPSLLSTPVVLMLLSSYLLLLELYNAVFRRVHDALSKLGDIHSFLQALPEVRVAGLPSMKTHLYAKIIIQIIEHHFDQLERLLGLPKEFGLSGRTPDSKGLLSTTDLSQLLRVAMTQTSGKPGSSGISTLKSFKASLRGLRGMFLG</sequence>
<dbReference type="PANTHER" id="PTHR46910">
    <property type="entry name" value="TRANSCRIPTION FACTOR PDR1"/>
    <property type="match status" value="1"/>
</dbReference>
<keyword evidence="2" id="KW-0479">Metal-binding</keyword>
<evidence type="ECO:0000313" key="10">
    <source>
        <dbReference type="Proteomes" id="UP000078343"/>
    </source>
</evidence>
<dbReference type="GO" id="GO:0003677">
    <property type="term" value="F:DNA binding"/>
    <property type="evidence" value="ECO:0007669"/>
    <property type="project" value="UniProtKB-KW"/>
</dbReference>
<evidence type="ECO:0000256" key="4">
    <source>
        <dbReference type="ARBA" id="ARBA00023125"/>
    </source>
</evidence>
<dbReference type="InterPro" id="IPR050987">
    <property type="entry name" value="AtrR-like"/>
</dbReference>
<keyword evidence="10" id="KW-1185">Reference proteome</keyword>
<dbReference type="GO" id="GO:0000981">
    <property type="term" value="F:DNA-binding transcription factor activity, RNA polymerase II-specific"/>
    <property type="evidence" value="ECO:0007669"/>
    <property type="project" value="InterPro"/>
</dbReference>
<dbReference type="PROSITE" id="PS00463">
    <property type="entry name" value="ZN2_CY6_FUNGAL_1"/>
    <property type="match status" value="1"/>
</dbReference>
<dbReference type="InterPro" id="IPR001138">
    <property type="entry name" value="Zn2Cys6_DnaBD"/>
</dbReference>
<accession>A0A178ZDV9</accession>
<dbReference type="CDD" id="cd00067">
    <property type="entry name" value="GAL4"/>
    <property type="match status" value="1"/>
</dbReference>
<dbReference type="GO" id="GO:0005634">
    <property type="term" value="C:nucleus"/>
    <property type="evidence" value="ECO:0007669"/>
    <property type="project" value="UniProtKB-SubCell"/>
</dbReference>